<gene>
    <name evidence="1" type="ORF">BDM02DRAFT_3121028</name>
</gene>
<dbReference type="Proteomes" id="UP000886501">
    <property type="component" value="Unassembled WGS sequence"/>
</dbReference>
<sequence>MPPAHLLGVELSGTLIFVVSVIVVMYAVIVIKHETAKRSKDLALRLDWLSEVARRDFVPRHQ</sequence>
<evidence type="ECO:0000313" key="2">
    <source>
        <dbReference type="Proteomes" id="UP000886501"/>
    </source>
</evidence>
<name>A0ACB6Z5F1_THEGA</name>
<comment type="caution">
    <text evidence="1">The sequence shown here is derived from an EMBL/GenBank/DDBJ whole genome shotgun (WGS) entry which is preliminary data.</text>
</comment>
<protein>
    <submittedName>
        <fullName evidence="1">Uncharacterized protein</fullName>
    </submittedName>
</protein>
<reference evidence="1" key="1">
    <citation type="submission" date="2019-10" db="EMBL/GenBank/DDBJ databases">
        <authorList>
            <consortium name="DOE Joint Genome Institute"/>
            <person name="Kuo A."/>
            <person name="Miyauchi S."/>
            <person name="Kiss E."/>
            <person name="Drula E."/>
            <person name="Kohler A."/>
            <person name="Sanchez-Garcia M."/>
            <person name="Andreopoulos B."/>
            <person name="Barry K.W."/>
            <person name="Bonito G."/>
            <person name="Buee M."/>
            <person name="Carver A."/>
            <person name="Chen C."/>
            <person name="Cichocki N."/>
            <person name="Clum A."/>
            <person name="Culley D."/>
            <person name="Crous P.W."/>
            <person name="Fauchery L."/>
            <person name="Girlanda M."/>
            <person name="Hayes R."/>
            <person name="Keri Z."/>
            <person name="Labutti K."/>
            <person name="Lipzen A."/>
            <person name="Lombard V."/>
            <person name="Magnuson J."/>
            <person name="Maillard F."/>
            <person name="Morin E."/>
            <person name="Murat C."/>
            <person name="Nolan M."/>
            <person name="Ohm R."/>
            <person name="Pangilinan J."/>
            <person name="Pereira M."/>
            <person name="Perotto S."/>
            <person name="Peter M."/>
            <person name="Riley R."/>
            <person name="Sitrit Y."/>
            <person name="Stielow B."/>
            <person name="Szollosi G."/>
            <person name="Zifcakova L."/>
            <person name="Stursova M."/>
            <person name="Spatafora J.W."/>
            <person name="Tedersoo L."/>
            <person name="Vaario L.-M."/>
            <person name="Yamada A."/>
            <person name="Yan M."/>
            <person name="Wang P."/>
            <person name="Xu J."/>
            <person name="Bruns T."/>
            <person name="Baldrian P."/>
            <person name="Vilgalys R."/>
            <person name="Henrissat B."/>
            <person name="Grigoriev I.V."/>
            <person name="Hibbett D."/>
            <person name="Nagy L.G."/>
            <person name="Martin F.M."/>
        </authorList>
    </citation>
    <scope>NUCLEOTIDE SEQUENCE</scope>
    <source>
        <strain evidence="1">P2</strain>
    </source>
</reference>
<reference evidence="1" key="2">
    <citation type="journal article" date="2020" name="Nat. Commun.">
        <title>Large-scale genome sequencing of mycorrhizal fungi provides insights into the early evolution of symbiotic traits.</title>
        <authorList>
            <person name="Miyauchi S."/>
            <person name="Kiss E."/>
            <person name="Kuo A."/>
            <person name="Drula E."/>
            <person name="Kohler A."/>
            <person name="Sanchez-Garcia M."/>
            <person name="Morin E."/>
            <person name="Andreopoulos B."/>
            <person name="Barry K.W."/>
            <person name="Bonito G."/>
            <person name="Buee M."/>
            <person name="Carver A."/>
            <person name="Chen C."/>
            <person name="Cichocki N."/>
            <person name="Clum A."/>
            <person name="Culley D."/>
            <person name="Crous P.W."/>
            <person name="Fauchery L."/>
            <person name="Girlanda M."/>
            <person name="Hayes R.D."/>
            <person name="Keri Z."/>
            <person name="LaButti K."/>
            <person name="Lipzen A."/>
            <person name="Lombard V."/>
            <person name="Magnuson J."/>
            <person name="Maillard F."/>
            <person name="Murat C."/>
            <person name="Nolan M."/>
            <person name="Ohm R.A."/>
            <person name="Pangilinan J."/>
            <person name="Pereira M.F."/>
            <person name="Perotto S."/>
            <person name="Peter M."/>
            <person name="Pfister S."/>
            <person name="Riley R."/>
            <person name="Sitrit Y."/>
            <person name="Stielow J.B."/>
            <person name="Szollosi G."/>
            <person name="Zifcakova L."/>
            <person name="Stursova M."/>
            <person name="Spatafora J.W."/>
            <person name="Tedersoo L."/>
            <person name="Vaario L.M."/>
            <person name="Yamada A."/>
            <person name="Yan M."/>
            <person name="Wang P."/>
            <person name="Xu J."/>
            <person name="Bruns T."/>
            <person name="Baldrian P."/>
            <person name="Vilgalys R."/>
            <person name="Dunand C."/>
            <person name="Henrissat B."/>
            <person name="Grigoriev I.V."/>
            <person name="Hibbett D."/>
            <person name="Nagy L.G."/>
            <person name="Martin F.M."/>
        </authorList>
    </citation>
    <scope>NUCLEOTIDE SEQUENCE</scope>
    <source>
        <strain evidence="1">P2</strain>
    </source>
</reference>
<organism evidence="1 2">
    <name type="scientific">Thelephora ganbajun</name>
    <name type="common">Ganba fungus</name>
    <dbReference type="NCBI Taxonomy" id="370292"/>
    <lineage>
        <taxon>Eukaryota</taxon>
        <taxon>Fungi</taxon>
        <taxon>Dikarya</taxon>
        <taxon>Basidiomycota</taxon>
        <taxon>Agaricomycotina</taxon>
        <taxon>Agaricomycetes</taxon>
        <taxon>Thelephorales</taxon>
        <taxon>Thelephoraceae</taxon>
        <taxon>Thelephora</taxon>
    </lineage>
</organism>
<evidence type="ECO:0000313" key="1">
    <source>
        <dbReference type="EMBL" id="KAF9644949.1"/>
    </source>
</evidence>
<keyword evidence="2" id="KW-1185">Reference proteome</keyword>
<dbReference type="EMBL" id="MU118111">
    <property type="protein sequence ID" value="KAF9644949.1"/>
    <property type="molecule type" value="Genomic_DNA"/>
</dbReference>
<accession>A0ACB6Z5F1</accession>
<proteinExistence type="predicted"/>